<dbReference type="EMBL" id="ABEU02000001">
    <property type="protein sequence ID" value="PNR62345.1"/>
    <property type="molecule type" value="Genomic_DNA"/>
</dbReference>
<keyword evidence="3" id="KW-1185">Reference proteome</keyword>
<dbReference type="EnsemblPlants" id="Pp3c1_17470V3.1">
    <property type="protein sequence ID" value="Pp3c1_17470V3.1"/>
    <property type="gene ID" value="Pp3c1_17470"/>
</dbReference>
<evidence type="ECO:0000313" key="1">
    <source>
        <dbReference type="EMBL" id="PNR62345.1"/>
    </source>
</evidence>
<gene>
    <name evidence="1" type="ORF">PHYPA_000769</name>
</gene>
<organism evidence="1">
    <name type="scientific">Physcomitrium patens</name>
    <name type="common">Spreading-leaved earth moss</name>
    <name type="synonym">Physcomitrella patens</name>
    <dbReference type="NCBI Taxonomy" id="3218"/>
    <lineage>
        <taxon>Eukaryota</taxon>
        <taxon>Viridiplantae</taxon>
        <taxon>Streptophyta</taxon>
        <taxon>Embryophyta</taxon>
        <taxon>Bryophyta</taxon>
        <taxon>Bryophytina</taxon>
        <taxon>Bryopsida</taxon>
        <taxon>Funariidae</taxon>
        <taxon>Funariales</taxon>
        <taxon>Funariaceae</taxon>
        <taxon>Physcomitrium</taxon>
    </lineage>
</organism>
<dbReference type="AlphaFoldDB" id="A0A2K1L8H8"/>
<accession>A0A2K1L8H8</accession>
<reference evidence="1 3" key="2">
    <citation type="journal article" date="2018" name="Plant J.">
        <title>The Physcomitrella patens chromosome-scale assembly reveals moss genome structure and evolution.</title>
        <authorList>
            <person name="Lang D."/>
            <person name="Ullrich K.K."/>
            <person name="Murat F."/>
            <person name="Fuchs J."/>
            <person name="Jenkins J."/>
            <person name="Haas F.B."/>
            <person name="Piednoel M."/>
            <person name="Gundlach H."/>
            <person name="Van Bel M."/>
            <person name="Meyberg R."/>
            <person name="Vives C."/>
            <person name="Morata J."/>
            <person name="Symeonidi A."/>
            <person name="Hiss M."/>
            <person name="Muchero W."/>
            <person name="Kamisugi Y."/>
            <person name="Saleh O."/>
            <person name="Blanc G."/>
            <person name="Decker E.L."/>
            <person name="van Gessel N."/>
            <person name="Grimwood J."/>
            <person name="Hayes R.D."/>
            <person name="Graham S.W."/>
            <person name="Gunter L.E."/>
            <person name="McDaniel S.F."/>
            <person name="Hoernstein S.N.W."/>
            <person name="Larsson A."/>
            <person name="Li F.W."/>
            <person name="Perroud P.F."/>
            <person name="Phillips J."/>
            <person name="Ranjan P."/>
            <person name="Rokshar D.S."/>
            <person name="Rothfels C.J."/>
            <person name="Schneider L."/>
            <person name="Shu S."/>
            <person name="Stevenson D.W."/>
            <person name="Thummler F."/>
            <person name="Tillich M."/>
            <person name="Villarreal Aguilar J.C."/>
            <person name="Widiez T."/>
            <person name="Wong G.K."/>
            <person name="Wymore A."/>
            <person name="Zhang Y."/>
            <person name="Zimmer A.D."/>
            <person name="Quatrano R.S."/>
            <person name="Mayer K.F.X."/>
            <person name="Goodstein D."/>
            <person name="Casacuberta J.M."/>
            <person name="Vandepoele K."/>
            <person name="Reski R."/>
            <person name="Cuming A.C."/>
            <person name="Tuskan G.A."/>
            <person name="Maumus F."/>
            <person name="Salse J."/>
            <person name="Schmutz J."/>
            <person name="Rensing S.A."/>
        </authorList>
    </citation>
    <scope>NUCLEOTIDE SEQUENCE [LARGE SCALE GENOMIC DNA]</scope>
    <source>
        <strain evidence="2 3">cv. Gransden 2004</strain>
    </source>
</reference>
<dbReference type="Gramene" id="Pp3c1_17470V3.1">
    <property type="protein sequence ID" value="Pp3c1_17470V3.1"/>
    <property type="gene ID" value="Pp3c1_17470"/>
</dbReference>
<proteinExistence type="predicted"/>
<evidence type="ECO:0000313" key="3">
    <source>
        <dbReference type="Proteomes" id="UP000006727"/>
    </source>
</evidence>
<protein>
    <submittedName>
        <fullName evidence="1 2">Uncharacterized protein</fullName>
    </submittedName>
</protein>
<reference evidence="2" key="3">
    <citation type="submission" date="2020-12" db="UniProtKB">
        <authorList>
            <consortium name="EnsemblPlants"/>
        </authorList>
    </citation>
    <scope>IDENTIFICATION</scope>
</reference>
<sequence>MPVKTSSSVTCSLNRVGVEFIKLTIVRAASAHKKVDSFPSINIESVVFTTDLYLRSTTPFCWRLRAVDKSRSIPWKLRYAVNLLFMNSPPLSKRSLSSFWSAYPQIMLYMAEKQHQNVVCP</sequence>
<evidence type="ECO:0000313" key="2">
    <source>
        <dbReference type="EnsemblPlants" id="Pp3c1_17470V3.1"/>
    </source>
</evidence>
<dbReference type="Proteomes" id="UP000006727">
    <property type="component" value="Chromosome 1"/>
</dbReference>
<dbReference type="InParanoid" id="A0A2K1L8H8"/>
<name>A0A2K1L8H8_PHYPA</name>
<reference evidence="1 3" key="1">
    <citation type="journal article" date="2008" name="Science">
        <title>The Physcomitrella genome reveals evolutionary insights into the conquest of land by plants.</title>
        <authorList>
            <person name="Rensing S."/>
            <person name="Lang D."/>
            <person name="Zimmer A."/>
            <person name="Terry A."/>
            <person name="Salamov A."/>
            <person name="Shapiro H."/>
            <person name="Nishiyama T."/>
            <person name="Perroud P.-F."/>
            <person name="Lindquist E."/>
            <person name="Kamisugi Y."/>
            <person name="Tanahashi T."/>
            <person name="Sakakibara K."/>
            <person name="Fujita T."/>
            <person name="Oishi K."/>
            <person name="Shin-I T."/>
            <person name="Kuroki Y."/>
            <person name="Toyoda A."/>
            <person name="Suzuki Y."/>
            <person name="Hashimoto A."/>
            <person name="Yamaguchi K."/>
            <person name="Sugano A."/>
            <person name="Kohara Y."/>
            <person name="Fujiyama A."/>
            <person name="Anterola A."/>
            <person name="Aoki S."/>
            <person name="Ashton N."/>
            <person name="Barbazuk W.B."/>
            <person name="Barker E."/>
            <person name="Bennetzen J."/>
            <person name="Bezanilla M."/>
            <person name="Blankenship R."/>
            <person name="Cho S.H."/>
            <person name="Dutcher S."/>
            <person name="Estelle M."/>
            <person name="Fawcett J.A."/>
            <person name="Gundlach H."/>
            <person name="Hanada K."/>
            <person name="Heyl A."/>
            <person name="Hicks K.A."/>
            <person name="Hugh J."/>
            <person name="Lohr M."/>
            <person name="Mayer K."/>
            <person name="Melkozernov A."/>
            <person name="Murata T."/>
            <person name="Nelson D."/>
            <person name="Pils B."/>
            <person name="Prigge M."/>
            <person name="Reiss B."/>
            <person name="Renner T."/>
            <person name="Rombauts S."/>
            <person name="Rushton P."/>
            <person name="Sanderfoot A."/>
            <person name="Schween G."/>
            <person name="Shiu S.-H."/>
            <person name="Stueber K."/>
            <person name="Theodoulou F.L."/>
            <person name="Tu H."/>
            <person name="Van de Peer Y."/>
            <person name="Verrier P.J."/>
            <person name="Waters E."/>
            <person name="Wood A."/>
            <person name="Yang L."/>
            <person name="Cove D."/>
            <person name="Cuming A."/>
            <person name="Hasebe M."/>
            <person name="Lucas S."/>
            <person name="Mishler D.B."/>
            <person name="Reski R."/>
            <person name="Grigoriev I."/>
            <person name="Quatrano R.S."/>
            <person name="Boore J.L."/>
        </authorList>
    </citation>
    <scope>NUCLEOTIDE SEQUENCE [LARGE SCALE GENOMIC DNA]</scope>
    <source>
        <strain evidence="2 3">cv. Gransden 2004</strain>
    </source>
</reference>